<dbReference type="Proteomes" id="UP001214043">
    <property type="component" value="Chromosome"/>
</dbReference>
<evidence type="ECO:0000313" key="3">
    <source>
        <dbReference type="Proteomes" id="UP001214043"/>
    </source>
</evidence>
<feature type="transmembrane region" description="Helical" evidence="1">
    <location>
        <begin position="280"/>
        <end position="301"/>
    </location>
</feature>
<keyword evidence="1" id="KW-0812">Transmembrane</keyword>
<evidence type="ECO:0000313" key="2">
    <source>
        <dbReference type="EMBL" id="WDI31424.1"/>
    </source>
</evidence>
<feature type="transmembrane region" description="Helical" evidence="1">
    <location>
        <begin position="339"/>
        <end position="362"/>
    </location>
</feature>
<feature type="transmembrane region" description="Helical" evidence="1">
    <location>
        <begin position="406"/>
        <end position="425"/>
    </location>
</feature>
<feature type="transmembrane region" description="Helical" evidence="1">
    <location>
        <begin position="132"/>
        <end position="157"/>
    </location>
</feature>
<accession>A0AAF0CFI3</accession>
<keyword evidence="1" id="KW-0472">Membrane</keyword>
<gene>
    <name evidence="2" type="ORF">PUV54_15850</name>
</gene>
<sequence>MGLRIFPVIGDALNFGGRRLETIARVAWLPMVLILVANMVAIFGYLSVIAGRLITFEDIPSFLSAQQLVGQHAARGFENNADAMWAITAGNIIVQTLLAASFMAPLIRYAGLGEKPSPGVIRAPFGPDQLRFIVAGIFSFLFVAVLVFGPIAGASYYSLKYIVEALAQTVATFPDPNSLHTIEISTASATLTDQGMAWLYSHALPSVFAAPFAILLWIVVFLHFSPKNRPNASVNSNAFLRALTTLLMTVVFLGGAYLFFRQEILESYQQIAGLSGEAAQNLAGSPVDAILIFGIVAYLLVNYFNLRLYAYPGVAVCRSSLGLGNTLRVTRGWNIIRLWVILALIGMLLIFVQIVVINGLFLGRLLPWMVNMLYNATAVSSRLVNSGVTAEWVLPTFIWVWNITKIIINLVWSFFSFGVTAGLYGRLYRESEAGA</sequence>
<protein>
    <submittedName>
        <fullName evidence="2">Uncharacterized protein</fullName>
    </submittedName>
</protein>
<feature type="transmembrane region" description="Helical" evidence="1">
    <location>
        <begin position="28"/>
        <end position="54"/>
    </location>
</feature>
<keyword evidence="3" id="KW-1185">Reference proteome</keyword>
<name>A0AAF0CFI3_9PROT</name>
<feature type="transmembrane region" description="Helical" evidence="1">
    <location>
        <begin position="203"/>
        <end position="226"/>
    </location>
</feature>
<dbReference type="AlphaFoldDB" id="A0AAF0CFI3"/>
<dbReference type="RefSeq" id="WP_274493313.1">
    <property type="nucleotide sequence ID" value="NZ_CP118166.1"/>
</dbReference>
<organism evidence="2 3">
    <name type="scientific">Hyphococcus flavus</name>
    <dbReference type="NCBI Taxonomy" id="1866326"/>
    <lineage>
        <taxon>Bacteria</taxon>
        <taxon>Pseudomonadati</taxon>
        <taxon>Pseudomonadota</taxon>
        <taxon>Alphaproteobacteria</taxon>
        <taxon>Parvularculales</taxon>
        <taxon>Parvularculaceae</taxon>
        <taxon>Hyphococcus</taxon>
    </lineage>
</organism>
<reference evidence="2" key="1">
    <citation type="submission" date="2023-02" db="EMBL/GenBank/DDBJ databases">
        <title>Genome sequence of Hyphococcus flavus.</title>
        <authorList>
            <person name="Rong J.-C."/>
            <person name="Zhao Q."/>
            <person name="Yi M."/>
            <person name="Wu J.-Y."/>
        </authorList>
    </citation>
    <scope>NUCLEOTIDE SEQUENCE</scope>
    <source>
        <strain evidence="2">MCCC 1K03223</strain>
    </source>
</reference>
<feature type="transmembrane region" description="Helical" evidence="1">
    <location>
        <begin position="238"/>
        <end position="260"/>
    </location>
</feature>
<evidence type="ECO:0000256" key="1">
    <source>
        <dbReference type="SAM" id="Phobius"/>
    </source>
</evidence>
<dbReference type="EMBL" id="CP118166">
    <property type="protein sequence ID" value="WDI31424.1"/>
    <property type="molecule type" value="Genomic_DNA"/>
</dbReference>
<proteinExistence type="predicted"/>
<keyword evidence="1" id="KW-1133">Transmembrane helix</keyword>
<dbReference type="KEGG" id="hfl:PUV54_15850"/>
<feature type="transmembrane region" description="Helical" evidence="1">
    <location>
        <begin position="92"/>
        <end position="111"/>
    </location>
</feature>